<keyword evidence="1" id="KW-1133">Transmembrane helix</keyword>
<dbReference type="EMBL" id="LJSX01000011">
    <property type="protein sequence ID" value="KPQ10935.1"/>
    <property type="molecule type" value="Genomic_DNA"/>
</dbReference>
<feature type="transmembrane region" description="Helical" evidence="1">
    <location>
        <begin position="271"/>
        <end position="299"/>
    </location>
</feature>
<feature type="transmembrane region" description="Helical" evidence="1">
    <location>
        <begin position="169"/>
        <end position="185"/>
    </location>
</feature>
<evidence type="ECO:0000256" key="1">
    <source>
        <dbReference type="SAM" id="Phobius"/>
    </source>
</evidence>
<gene>
    <name evidence="2" type="ORF">HLUCCO17_08475</name>
</gene>
<dbReference type="InterPro" id="IPR018692">
    <property type="entry name" value="DUF2189"/>
</dbReference>
<evidence type="ECO:0000313" key="3">
    <source>
        <dbReference type="Proteomes" id="UP000050497"/>
    </source>
</evidence>
<keyword evidence="1" id="KW-0812">Transmembrane</keyword>
<dbReference type="Pfam" id="PF09955">
    <property type="entry name" value="DUF2189"/>
    <property type="match status" value="1"/>
</dbReference>
<organism evidence="2 3">
    <name type="scientific">Saliniramus fredricksonii</name>
    <dbReference type="NCBI Taxonomy" id="1653334"/>
    <lineage>
        <taxon>Bacteria</taxon>
        <taxon>Pseudomonadati</taxon>
        <taxon>Pseudomonadota</taxon>
        <taxon>Alphaproteobacteria</taxon>
        <taxon>Hyphomicrobiales</taxon>
        <taxon>Salinarimonadaceae</taxon>
        <taxon>Saliniramus</taxon>
    </lineage>
</organism>
<dbReference type="AlphaFoldDB" id="A0A0P8A6V6"/>
<name>A0A0P8A6V6_9HYPH</name>
<reference evidence="2 3" key="1">
    <citation type="submission" date="2015-09" db="EMBL/GenBank/DDBJ databases">
        <title>Identification and resolution of microdiversity through metagenomic sequencing of parallel consortia.</title>
        <authorList>
            <person name="Nelson W.C."/>
            <person name="Romine M.F."/>
            <person name="Lindemann S.R."/>
        </authorList>
    </citation>
    <scope>NUCLEOTIDE SEQUENCE [LARGE SCALE GENOMIC DNA]</scope>
    <source>
        <strain evidence="2">HL-109</strain>
    </source>
</reference>
<proteinExistence type="predicted"/>
<protein>
    <submittedName>
        <fullName evidence="2">Putative integral membrane protein</fullName>
    </submittedName>
</protein>
<sequence length="320" mass="34814">MVWLRVYRNNNTVRMASALGVPDSAQQKWRGACRGEAQMAQETTGQDQVQGQAAAMVPEYKPAPQPVIREITMEDVQAAFYEGLNDFRAAPAYGLFFGAVYAAGGILMLALVIALDAVYLAYPLAAGFALIGPFVAVGLYEVSRRRDHGEKLAWGPILGVIFSQSKRELGWMAFVTLFVLIIWLYQVRLLLALFLGFQSFATLGDFLNVVFTTPEGLLFLLVGNVVGALLALGLFSLTVISFPLLLDRDVDFITAMIASVKSVVMNPKPMIGWGLFIVLGLILASIPFFLGLLIILPALGHASWRLYQKVVAPPEEAAAG</sequence>
<accession>A0A0P8A6V6</accession>
<feature type="transmembrane region" description="Helical" evidence="1">
    <location>
        <begin position="191"/>
        <end position="211"/>
    </location>
</feature>
<dbReference type="Proteomes" id="UP000050497">
    <property type="component" value="Unassembled WGS sequence"/>
</dbReference>
<feature type="transmembrane region" description="Helical" evidence="1">
    <location>
        <begin position="120"/>
        <end position="142"/>
    </location>
</feature>
<evidence type="ECO:0000313" key="2">
    <source>
        <dbReference type="EMBL" id="KPQ10935.1"/>
    </source>
</evidence>
<comment type="caution">
    <text evidence="2">The sequence shown here is derived from an EMBL/GenBank/DDBJ whole genome shotgun (WGS) entry which is preliminary data.</text>
</comment>
<dbReference type="PATRIC" id="fig|1653334.4.peg.2786"/>
<dbReference type="STRING" id="1653334.GA0071312_2893"/>
<keyword evidence="1" id="KW-0472">Membrane</keyword>
<feature type="transmembrane region" description="Helical" evidence="1">
    <location>
        <begin position="92"/>
        <end position="114"/>
    </location>
</feature>
<feature type="transmembrane region" description="Helical" evidence="1">
    <location>
        <begin position="218"/>
        <end position="246"/>
    </location>
</feature>